<dbReference type="EMBL" id="PHAI01000003">
    <property type="protein sequence ID" value="PKM91191.1"/>
    <property type="molecule type" value="Genomic_DNA"/>
</dbReference>
<gene>
    <name evidence="1" type="ORF">CVU82_04030</name>
</gene>
<reference evidence="1 2" key="1">
    <citation type="journal article" date="2017" name="ISME J.">
        <title>Potential for microbial H2 and metal transformations associated with novel bacteria and archaea in deep terrestrial subsurface sediments.</title>
        <authorList>
            <person name="Hernsdorf A.W."/>
            <person name="Amano Y."/>
            <person name="Miyakawa K."/>
            <person name="Ise K."/>
            <person name="Suzuki Y."/>
            <person name="Anantharaman K."/>
            <person name="Probst A."/>
            <person name="Burstein D."/>
            <person name="Thomas B.C."/>
            <person name="Banfield J.F."/>
        </authorList>
    </citation>
    <scope>NUCLEOTIDE SEQUENCE [LARGE SCALE GENOMIC DNA]</scope>
    <source>
        <strain evidence="1">HGW-Falkowbacteria-1</strain>
    </source>
</reference>
<protein>
    <submittedName>
        <fullName evidence="1">Uncharacterized protein</fullName>
    </submittedName>
</protein>
<organism evidence="1 2">
    <name type="scientific">Candidatus Falkowbacteria bacterium HGW-Falkowbacteria-1</name>
    <dbReference type="NCBI Taxonomy" id="2013768"/>
    <lineage>
        <taxon>Bacteria</taxon>
        <taxon>Candidatus Falkowiibacteriota</taxon>
    </lineage>
</organism>
<dbReference type="Proteomes" id="UP000233517">
    <property type="component" value="Unassembled WGS sequence"/>
</dbReference>
<evidence type="ECO:0000313" key="1">
    <source>
        <dbReference type="EMBL" id="PKM91191.1"/>
    </source>
</evidence>
<proteinExistence type="predicted"/>
<evidence type="ECO:0000313" key="2">
    <source>
        <dbReference type="Proteomes" id="UP000233517"/>
    </source>
</evidence>
<name>A0A2N2E8Z8_9BACT</name>
<sequence length="102" mass="11056">MEIVLKPKGRGASAFLRFLGKKSLLTNSVNTIVDSDVCKMLFFSAICNKTKLFLTDGDKNVELFVDSIEASVENNEVMLIGFASYKVGYGGGHVKVAGSVKF</sequence>
<accession>A0A2N2E8Z8</accession>
<comment type="caution">
    <text evidence="1">The sequence shown here is derived from an EMBL/GenBank/DDBJ whole genome shotgun (WGS) entry which is preliminary data.</text>
</comment>
<dbReference type="AlphaFoldDB" id="A0A2N2E8Z8"/>